<evidence type="ECO:0000313" key="1">
    <source>
        <dbReference type="EMBL" id="TFB88230.1"/>
    </source>
</evidence>
<organism evidence="1 2">
    <name type="scientific">Cryobacterium algoricola</name>
    <dbReference type="NCBI Taxonomy" id="1259183"/>
    <lineage>
        <taxon>Bacteria</taxon>
        <taxon>Bacillati</taxon>
        <taxon>Actinomycetota</taxon>
        <taxon>Actinomycetes</taxon>
        <taxon>Micrococcales</taxon>
        <taxon>Microbacteriaceae</taxon>
        <taxon>Cryobacterium</taxon>
    </lineage>
</organism>
<dbReference type="EMBL" id="SOFG01000009">
    <property type="protein sequence ID" value="TFB88230.1"/>
    <property type="molecule type" value="Genomic_DNA"/>
</dbReference>
<keyword evidence="2" id="KW-1185">Reference proteome</keyword>
<gene>
    <name evidence="1" type="ORF">E3O44_06030</name>
</gene>
<evidence type="ECO:0008006" key="3">
    <source>
        <dbReference type="Google" id="ProtNLM"/>
    </source>
</evidence>
<reference evidence="1 2" key="1">
    <citation type="submission" date="2019-03" db="EMBL/GenBank/DDBJ databases">
        <title>Genomics of glacier-inhabiting Cryobacterium strains.</title>
        <authorList>
            <person name="Liu Q."/>
            <person name="Xin Y.-H."/>
        </authorList>
    </citation>
    <scope>NUCLEOTIDE SEQUENCE [LARGE SCALE GENOMIC DNA]</scope>
    <source>
        <strain evidence="1 2">MDB2-B</strain>
    </source>
</reference>
<comment type="caution">
    <text evidence="1">The sequence shown here is derived from an EMBL/GenBank/DDBJ whole genome shotgun (WGS) entry which is preliminary data.</text>
</comment>
<sequence>MATLKYPQLRNLDFGRLSASEEARVSPDLLLSGYHDFQQAAYRIARGTAWVVVGPKGAGKTASIEHLDLMWRTDEMKFLEKWDLASFPVADVTGLQIGTQPGPSSTRAAWEFLILLRIFESLVGDMGITFQGNVVQLTKDLAAAGLIQGPDLRTKFFDWSQTTVKFNVGFVGVDSGKDSGATAIQIVEILRVAISSMATDSRHVLAIDGLDGFFAQSNQQLDALAALVEAAAGVNAFLEGTKTRSSVLLAIRSDMFSQLPSTDSAKLGDHMVELDWSRGGTGHGNELWSLVNAKAQASVHPSFEGRPLKDVRTAYFESPIGIGPHSSIPAYFLSHTRLLPRDLVALMTEVKGVHGGSSQLTEANARESVRRYSETYFIREVGNGLARVLPGASATKVAAFIESLTTLQSRYFQATDLNEELAGMLDQTELRALLKQLYTIGALGVNTTVNGTRHVNFIYRRTAGGGFSFLREYTLHNSLVVAWNLHW</sequence>
<dbReference type="InterPro" id="IPR059206">
    <property type="entry name" value="Sll1717-like"/>
</dbReference>
<evidence type="ECO:0000313" key="2">
    <source>
        <dbReference type="Proteomes" id="UP000297608"/>
    </source>
</evidence>
<proteinExistence type="predicted"/>
<accession>A0ABY2IH65</accession>
<protein>
    <recommendedName>
        <fullName evidence="3">ATP-binding protein</fullName>
    </recommendedName>
</protein>
<name>A0ABY2IH65_9MICO</name>
<dbReference type="Proteomes" id="UP000297608">
    <property type="component" value="Unassembled WGS sequence"/>
</dbReference>
<dbReference type="NCBIfam" id="NF047389">
    <property type="entry name" value="ATPase_Sll1717"/>
    <property type="match status" value="1"/>
</dbReference>
<dbReference type="RefSeq" id="WP_134533507.1">
    <property type="nucleotide sequence ID" value="NZ_SOFG01000009.1"/>
</dbReference>